<dbReference type="AlphaFoldDB" id="A0A916S3C8"/>
<proteinExistence type="predicted"/>
<dbReference type="RefSeq" id="WP_188722951.1">
    <property type="nucleotide sequence ID" value="NZ_BMIF01000026.1"/>
</dbReference>
<gene>
    <name evidence="1" type="ORF">GCM10011385_40730</name>
</gene>
<dbReference type="SUPFAM" id="SSF53756">
    <property type="entry name" value="UDP-Glycosyltransferase/glycogen phosphorylase"/>
    <property type="match status" value="1"/>
</dbReference>
<dbReference type="Proteomes" id="UP000636264">
    <property type="component" value="Unassembled WGS sequence"/>
</dbReference>
<dbReference type="Gene3D" id="3.40.50.2000">
    <property type="entry name" value="Glycogen Phosphorylase B"/>
    <property type="match status" value="1"/>
</dbReference>
<reference evidence="1" key="1">
    <citation type="journal article" date="2014" name="Int. J. Syst. Evol. Microbiol.">
        <title>Complete genome sequence of Corynebacterium casei LMG S-19264T (=DSM 44701T), isolated from a smear-ripened cheese.</title>
        <authorList>
            <consortium name="US DOE Joint Genome Institute (JGI-PGF)"/>
            <person name="Walter F."/>
            <person name="Albersmeier A."/>
            <person name="Kalinowski J."/>
            <person name="Ruckert C."/>
        </authorList>
    </citation>
    <scope>NUCLEOTIDE SEQUENCE</scope>
    <source>
        <strain evidence="1">CGMCC 1.15320</strain>
    </source>
</reference>
<accession>A0A916S3C8</accession>
<keyword evidence="2" id="KW-1185">Reference proteome</keyword>
<evidence type="ECO:0000313" key="2">
    <source>
        <dbReference type="Proteomes" id="UP000636264"/>
    </source>
</evidence>
<sequence length="294" mass="33249">MPRTIRNWLEARWLGHLERAVGKRIGVVWLFENSRFFDMRFAGNRLKIYHQVDLNQDFYPCLAAETADLTIAISKPIEDRLRRNAQNLLRLTHGCVLSSADSKLPDEVEKRFGRAGVNAVMAGNLTIPYLDKDLLGKLVTKHPEVQFHFIGPYQIGYGLHKAVGTAANTIFWGLQTAEILPAFYGRADVLLVAYRADNFVDQLANPHKIMEYIASGRCVLATRTLEYEETPGVIEMALSPSEFLDKFSTIVQDPAAWNTDFLTAKRQEFAAMNSYSQQLERIVTALGEKGDLIR</sequence>
<protein>
    <recommendedName>
        <fullName evidence="3">Glycosyltransferase family 1 protein</fullName>
    </recommendedName>
</protein>
<dbReference type="Pfam" id="PF13692">
    <property type="entry name" value="Glyco_trans_1_4"/>
    <property type="match status" value="1"/>
</dbReference>
<evidence type="ECO:0008006" key="3">
    <source>
        <dbReference type="Google" id="ProtNLM"/>
    </source>
</evidence>
<comment type="caution">
    <text evidence="1">The sequence shown here is derived from an EMBL/GenBank/DDBJ whole genome shotgun (WGS) entry which is preliminary data.</text>
</comment>
<organism evidence="1 2">
    <name type="scientific">Nitratireductor aestuarii</name>
    <dbReference type="NCBI Taxonomy" id="1735103"/>
    <lineage>
        <taxon>Bacteria</taxon>
        <taxon>Pseudomonadati</taxon>
        <taxon>Pseudomonadota</taxon>
        <taxon>Alphaproteobacteria</taxon>
        <taxon>Hyphomicrobiales</taxon>
        <taxon>Phyllobacteriaceae</taxon>
        <taxon>Nitratireductor</taxon>
    </lineage>
</organism>
<reference evidence="1" key="2">
    <citation type="submission" date="2020-09" db="EMBL/GenBank/DDBJ databases">
        <authorList>
            <person name="Sun Q."/>
            <person name="Zhou Y."/>
        </authorList>
    </citation>
    <scope>NUCLEOTIDE SEQUENCE</scope>
    <source>
        <strain evidence="1">CGMCC 1.15320</strain>
    </source>
</reference>
<evidence type="ECO:0000313" key="1">
    <source>
        <dbReference type="EMBL" id="GGA82364.1"/>
    </source>
</evidence>
<name>A0A916S3C8_9HYPH</name>
<dbReference type="EMBL" id="BMIF01000026">
    <property type="protein sequence ID" value="GGA82364.1"/>
    <property type="molecule type" value="Genomic_DNA"/>
</dbReference>